<keyword evidence="6" id="KW-0414">Isoprene biosynthesis</keyword>
<dbReference type="GO" id="GO:0005737">
    <property type="term" value="C:cytoplasm"/>
    <property type="evidence" value="ECO:0007669"/>
    <property type="project" value="UniProtKB-ARBA"/>
</dbReference>
<protein>
    <submittedName>
        <fullName evidence="8">Geranyl transferase</fullName>
    </submittedName>
</protein>
<dbReference type="NCBIfam" id="NF045485">
    <property type="entry name" value="FPPsyn"/>
    <property type="match status" value="1"/>
</dbReference>
<dbReference type="PANTHER" id="PTHR43281">
    <property type="entry name" value="FARNESYL DIPHOSPHATE SYNTHASE"/>
    <property type="match status" value="1"/>
</dbReference>
<dbReference type="InterPro" id="IPR033749">
    <property type="entry name" value="Polyprenyl_synt_CS"/>
</dbReference>
<dbReference type="InterPro" id="IPR053378">
    <property type="entry name" value="Prenyl_diphosphate_synthase"/>
</dbReference>
<dbReference type="AlphaFoldDB" id="A0A150WQW7"/>
<proteinExistence type="inferred from homology"/>
<dbReference type="GO" id="GO:0004659">
    <property type="term" value="F:prenyltransferase activity"/>
    <property type="evidence" value="ECO:0007669"/>
    <property type="project" value="InterPro"/>
</dbReference>
<dbReference type="SFLD" id="SFLDS00005">
    <property type="entry name" value="Isoprenoid_Synthase_Type_I"/>
    <property type="match status" value="1"/>
</dbReference>
<reference evidence="8 9" key="1">
    <citation type="submission" date="2016-03" db="EMBL/GenBank/DDBJ databases">
        <authorList>
            <person name="Ploux O."/>
        </authorList>
    </citation>
    <scope>NUCLEOTIDE SEQUENCE [LARGE SCALE GENOMIC DNA]</scope>
    <source>
        <strain evidence="8 9">R0</strain>
    </source>
</reference>
<accession>A0A150WQW7</accession>
<dbReference type="SFLD" id="SFLDG01017">
    <property type="entry name" value="Polyprenyl_Transferase_Like"/>
    <property type="match status" value="1"/>
</dbReference>
<evidence type="ECO:0000256" key="4">
    <source>
        <dbReference type="ARBA" id="ARBA00022723"/>
    </source>
</evidence>
<dbReference type="Gene3D" id="1.10.600.10">
    <property type="entry name" value="Farnesyl Diphosphate Synthase"/>
    <property type="match status" value="1"/>
</dbReference>
<evidence type="ECO:0000313" key="8">
    <source>
        <dbReference type="EMBL" id="KYG66883.1"/>
    </source>
</evidence>
<keyword evidence="4" id="KW-0479">Metal-binding</keyword>
<comment type="similarity">
    <text evidence="2 7">Belongs to the FPP/GGPP synthase family.</text>
</comment>
<evidence type="ECO:0000256" key="3">
    <source>
        <dbReference type="ARBA" id="ARBA00022679"/>
    </source>
</evidence>
<keyword evidence="9" id="KW-1185">Reference proteome</keyword>
<evidence type="ECO:0000256" key="2">
    <source>
        <dbReference type="ARBA" id="ARBA00006706"/>
    </source>
</evidence>
<comment type="caution">
    <text evidence="8">The sequence shown here is derived from an EMBL/GenBank/DDBJ whole genome shotgun (WGS) entry which is preliminary data.</text>
</comment>
<dbReference type="GO" id="GO:0046872">
    <property type="term" value="F:metal ion binding"/>
    <property type="evidence" value="ECO:0007669"/>
    <property type="project" value="UniProtKB-KW"/>
</dbReference>
<dbReference type="InterPro" id="IPR008949">
    <property type="entry name" value="Isoprenoid_synthase_dom_sf"/>
</dbReference>
<evidence type="ECO:0000256" key="7">
    <source>
        <dbReference type="RuleBase" id="RU004466"/>
    </source>
</evidence>
<dbReference type="OrthoDB" id="5291094at2"/>
<gene>
    <name evidence="8" type="ORF">AZI86_07580</name>
</gene>
<keyword evidence="3 7" id="KW-0808">Transferase</keyword>
<evidence type="ECO:0000313" key="9">
    <source>
        <dbReference type="Proteomes" id="UP000075320"/>
    </source>
</evidence>
<dbReference type="InterPro" id="IPR000092">
    <property type="entry name" value="Polyprenyl_synt"/>
</dbReference>
<dbReference type="FunFam" id="1.10.600.10:FF:000001">
    <property type="entry name" value="Geranylgeranyl diphosphate synthase"/>
    <property type="match status" value="1"/>
</dbReference>
<sequence length="289" mass="31781">MDLALQLEKEMSLRVQTVNEAVEAYLSEISLPQVESMLELRKSMLYSATNGGKRFRPVLSLLVADLFGASAERVLPFAIAVEMIHTYSLIHDDLPCMDNDDIRRGKPTNHKVYGEDFALLAGDALLTEAFFLLADKYGDTSHLSATLIKLLSEAAGLRGMVGGQAIDLRAGKKRFTLEELTQLHLLKTGALIRVAAEGAAIIAGARPTQIESLRKFGEGLGLAFQVADDILDHGEKDQDARSFTGILGMEPTKDYLRNLSSEIRAELHKVSGQAPLLEYLIDFNQNRSH</sequence>
<organism evidence="8 9">
    <name type="scientific">Bdellovibrio bacteriovorus</name>
    <dbReference type="NCBI Taxonomy" id="959"/>
    <lineage>
        <taxon>Bacteria</taxon>
        <taxon>Pseudomonadati</taxon>
        <taxon>Bdellovibrionota</taxon>
        <taxon>Bdellovibrionia</taxon>
        <taxon>Bdellovibrionales</taxon>
        <taxon>Pseudobdellovibrionaceae</taxon>
        <taxon>Bdellovibrio</taxon>
    </lineage>
</organism>
<dbReference type="GO" id="GO:0016114">
    <property type="term" value="P:terpenoid biosynthetic process"/>
    <property type="evidence" value="ECO:0007669"/>
    <property type="project" value="UniProtKB-ARBA"/>
</dbReference>
<dbReference type="SUPFAM" id="SSF48576">
    <property type="entry name" value="Terpenoid synthases"/>
    <property type="match status" value="1"/>
</dbReference>
<comment type="cofactor">
    <cofactor evidence="1">
        <name>Mg(2+)</name>
        <dbReference type="ChEBI" id="CHEBI:18420"/>
    </cofactor>
</comment>
<dbReference type="EMBL" id="LUKE01000001">
    <property type="protein sequence ID" value="KYG66883.1"/>
    <property type="molecule type" value="Genomic_DNA"/>
</dbReference>
<dbReference type="CDD" id="cd00685">
    <property type="entry name" value="Trans_IPPS_HT"/>
    <property type="match status" value="1"/>
</dbReference>
<dbReference type="Proteomes" id="UP000075320">
    <property type="component" value="Unassembled WGS sequence"/>
</dbReference>
<keyword evidence="5" id="KW-0460">Magnesium</keyword>
<dbReference type="PROSITE" id="PS00444">
    <property type="entry name" value="POLYPRENYL_SYNTHASE_2"/>
    <property type="match status" value="1"/>
</dbReference>
<evidence type="ECO:0000256" key="6">
    <source>
        <dbReference type="ARBA" id="ARBA00023229"/>
    </source>
</evidence>
<dbReference type="RefSeq" id="WP_061834461.1">
    <property type="nucleotide sequence ID" value="NZ_LUKE01000001.1"/>
</dbReference>
<evidence type="ECO:0000256" key="5">
    <source>
        <dbReference type="ARBA" id="ARBA00022842"/>
    </source>
</evidence>
<dbReference type="Pfam" id="PF00348">
    <property type="entry name" value="polyprenyl_synt"/>
    <property type="match status" value="1"/>
</dbReference>
<dbReference type="PROSITE" id="PS00723">
    <property type="entry name" value="POLYPRENYL_SYNTHASE_1"/>
    <property type="match status" value="1"/>
</dbReference>
<dbReference type="PANTHER" id="PTHR43281:SF1">
    <property type="entry name" value="FARNESYL DIPHOSPHATE SYNTHASE"/>
    <property type="match status" value="1"/>
</dbReference>
<evidence type="ECO:0000256" key="1">
    <source>
        <dbReference type="ARBA" id="ARBA00001946"/>
    </source>
</evidence>
<name>A0A150WQW7_BDEBC</name>